<dbReference type="RefSeq" id="WP_096353725.1">
    <property type="nucleotide sequence ID" value="NZ_JAASRT010000001.1"/>
</dbReference>
<evidence type="ECO:0000256" key="2">
    <source>
        <dbReference type="PROSITE-ProRule" id="PRU00335"/>
    </source>
</evidence>
<dbReference type="Pfam" id="PF00440">
    <property type="entry name" value="TetR_N"/>
    <property type="match status" value="1"/>
</dbReference>
<dbReference type="KEGG" id="vgo:GJW-30_1_01505"/>
<dbReference type="Gene3D" id="1.10.357.10">
    <property type="entry name" value="Tetracycline Repressor, domain 2"/>
    <property type="match status" value="1"/>
</dbReference>
<dbReference type="InterPro" id="IPR036271">
    <property type="entry name" value="Tet_transcr_reg_TetR-rel_C_sf"/>
</dbReference>
<dbReference type="GO" id="GO:0000976">
    <property type="term" value="F:transcription cis-regulatory region binding"/>
    <property type="evidence" value="ECO:0007669"/>
    <property type="project" value="TreeGrafter"/>
</dbReference>
<proteinExistence type="predicted"/>
<dbReference type="GO" id="GO:0003700">
    <property type="term" value="F:DNA-binding transcription factor activity"/>
    <property type="evidence" value="ECO:0007669"/>
    <property type="project" value="TreeGrafter"/>
</dbReference>
<dbReference type="InterPro" id="IPR050109">
    <property type="entry name" value="HTH-type_TetR-like_transc_reg"/>
</dbReference>
<dbReference type="OrthoDB" id="9787680at2"/>
<evidence type="ECO:0000313" key="4">
    <source>
        <dbReference type="EMBL" id="BAT58977.1"/>
    </source>
</evidence>
<accession>A0A0S3PSP0</accession>
<keyword evidence="1 2" id="KW-0238">DNA-binding</keyword>
<dbReference type="AlphaFoldDB" id="A0A0S3PSP0"/>
<gene>
    <name evidence="4" type="primary">yjdC_2</name>
    <name evidence="4" type="ORF">GJW-30_1_01505</name>
</gene>
<sequence>MPTMRETQAEAKPRDTRDRILRAADELFYGHGINSVGVDAIAAAAGVTKRTLYHHFDSKDALVAAYVGAHTANFRIHADRSAREQILRAFEKLAQRLQDDGFRGCAFINAAAELSDRKHPAVAVATNAKDAREAWFRDLAKLGRASRPELLAKQLAILFDGTIAQFLVRRDATVAAAALAAAEALTADLT</sequence>
<dbReference type="PROSITE" id="PS50977">
    <property type="entry name" value="HTH_TETR_2"/>
    <property type="match status" value="1"/>
</dbReference>
<dbReference type="InterPro" id="IPR001647">
    <property type="entry name" value="HTH_TetR"/>
</dbReference>
<dbReference type="SUPFAM" id="SSF46689">
    <property type="entry name" value="Homeodomain-like"/>
    <property type="match status" value="1"/>
</dbReference>
<evidence type="ECO:0000256" key="1">
    <source>
        <dbReference type="ARBA" id="ARBA00023125"/>
    </source>
</evidence>
<feature type="DNA-binding region" description="H-T-H motif" evidence="2">
    <location>
        <begin position="37"/>
        <end position="56"/>
    </location>
</feature>
<evidence type="ECO:0000259" key="3">
    <source>
        <dbReference type="PROSITE" id="PS50977"/>
    </source>
</evidence>
<name>A0A0S3PSP0_9BRAD</name>
<dbReference type="PANTHER" id="PTHR30055">
    <property type="entry name" value="HTH-TYPE TRANSCRIPTIONAL REGULATOR RUTR"/>
    <property type="match status" value="1"/>
</dbReference>
<dbReference type="PANTHER" id="PTHR30055:SF200">
    <property type="entry name" value="HTH-TYPE TRANSCRIPTIONAL REPRESSOR BDCR"/>
    <property type="match status" value="1"/>
</dbReference>
<dbReference type="Proteomes" id="UP000236884">
    <property type="component" value="Chromosome"/>
</dbReference>
<protein>
    <submittedName>
        <fullName evidence="4">HTH-type transcriptional regulator YjdC</fullName>
    </submittedName>
</protein>
<organism evidence="4 5">
    <name type="scientific">Variibacter gotjawalensis</name>
    <dbReference type="NCBI Taxonomy" id="1333996"/>
    <lineage>
        <taxon>Bacteria</taxon>
        <taxon>Pseudomonadati</taxon>
        <taxon>Pseudomonadota</taxon>
        <taxon>Alphaproteobacteria</taxon>
        <taxon>Hyphomicrobiales</taxon>
        <taxon>Nitrobacteraceae</taxon>
        <taxon>Variibacter</taxon>
    </lineage>
</organism>
<keyword evidence="5" id="KW-1185">Reference proteome</keyword>
<dbReference type="PRINTS" id="PR00455">
    <property type="entry name" value="HTHTETR"/>
</dbReference>
<dbReference type="EMBL" id="AP014946">
    <property type="protein sequence ID" value="BAT58977.1"/>
    <property type="molecule type" value="Genomic_DNA"/>
</dbReference>
<evidence type="ECO:0000313" key="5">
    <source>
        <dbReference type="Proteomes" id="UP000236884"/>
    </source>
</evidence>
<feature type="domain" description="HTH tetR-type" evidence="3">
    <location>
        <begin position="14"/>
        <end position="74"/>
    </location>
</feature>
<dbReference type="InterPro" id="IPR009057">
    <property type="entry name" value="Homeodomain-like_sf"/>
</dbReference>
<dbReference type="SUPFAM" id="SSF48498">
    <property type="entry name" value="Tetracyclin repressor-like, C-terminal domain"/>
    <property type="match status" value="1"/>
</dbReference>
<reference evidence="4 5" key="1">
    <citation type="submission" date="2015-08" db="EMBL/GenBank/DDBJ databases">
        <title>Investigation of the bacterial diversity of lava forest soil.</title>
        <authorList>
            <person name="Lee J.S."/>
        </authorList>
    </citation>
    <scope>NUCLEOTIDE SEQUENCE [LARGE SCALE GENOMIC DNA]</scope>
    <source>
        <strain evidence="4 5">GJW-30</strain>
    </source>
</reference>